<dbReference type="NCBIfam" id="NF011059">
    <property type="entry name" value="PRK14490.1"/>
    <property type="match status" value="1"/>
</dbReference>
<dbReference type="Pfam" id="PF03205">
    <property type="entry name" value="MobB"/>
    <property type="match status" value="1"/>
</dbReference>
<feature type="binding site" evidence="8">
    <location>
        <position position="320"/>
    </location>
    <ligand>
        <name>GTP</name>
        <dbReference type="ChEBI" id="CHEBI:37565"/>
    </ligand>
</feature>
<keyword evidence="13" id="KW-1185">Reference proteome</keyword>
<dbReference type="STRING" id="290317.Cpha266_2473"/>
<comment type="subcellular location">
    <subcellularLocation>
        <location evidence="8">Cytoplasm</location>
    </subcellularLocation>
</comment>
<keyword evidence="2 8" id="KW-0808">Transferase</keyword>
<dbReference type="EC" id="2.7.7.77" evidence="8"/>
<reference evidence="12 13" key="1">
    <citation type="submission" date="2006-12" db="EMBL/GenBank/DDBJ databases">
        <title>Complete sequence of Chlorobium phaeobacteroides DSM 266.</title>
        <authorList>
            <consortium name="US DOE Joint Genome Institute"/>
            <person name="Copeland A."/>
            <person name="Lucas S."/>
            <person name="Lapidus A."/>
            <person name="Barry K."/>
            <person name="Detter J.C."/>
            <person name="Glavina del Rio T."/>
            <person name="Hammon N."/>
            <person name="Israni S."/>
            <person name="Pitluck S."/>
            <person name="Goltsman E."/>
            <person name="Schmutz J."/>
            <person name="Larimer F."/>
            <person name="Land M."/>
            <person name="Hauser L."/>
            <person name="Mikhailova N."/>
            <person name="Li T."/>
            <person name="Overmann J."/>
            <person name="Bryant D.A."/>
            <person name="Richardson P."/>
        </authorList>
    </citation>
    <scope>NUCLEOTIDE SEQUENCE [LARGE SCALE GENOMIC DNA]</scope>
    <source>
        <strain evidence="12 13">DSM 266</strain>
    </source>
</reference>
<dbReference type="PANTHER" id="PTHR19136:SF81">
    <property type="entry name" value="MOLYBDENUM COFACTOR GUANYLYLTRANSFERASE"/>
    <property type="match status" value="1"/>
</dbReference>
<proteinExistence type="inferred from homology"/>
<evidence type="ECO:0000256" key="6">
    <source>
        <dbReference type="ARBA" id="ARBA00023134"/>
    </source>
</evidence>
<evidence type="ECO:0000259" key="11">
    <source>
        <dbReference type="Pfam" id="PF12804"/>
    </source>
</evidence>
<dbReference type="PANTHER" id="PTHR19136">
    <property type="entry name" value="MOLYBDENUM COFACTOR GUANYLYLTRANSFERASE"/>
    <property type="match status" value="1"/>
</dbReference>
<feature type="compositionally biased region" description="Polar residues" evidence="9">
    <location>
        <begin position="69"/>
        <end position="78"/>
    </location>
</feature>
<dbReference type="Gene3D" id="3.40.50.300">
    <property type="entry name" value="P-loop containing nucleotide triphosphate hydrolases"/>
    <property type="match status" value="1"/>
</dbReference>
<feature type="binding site" evidence="8">
    <location>
        <position position="367"/>
    </location>
    <ligand>
        <name>GTP</name>
        <dbReference type="ChEBI" id="CHEBI:37565"/>
    </ligand>
</feature>
<feature type="binding site" evidence="8">
    <location>
        <position position="396"/>
    </location>
    <ligand>
        <name>GTP</name>
        <dbReference type="ChEBI" id="CHEBI:37565"/>
    </ligand>
</feature>
<dbReference type="SUPFAM" id="SSF52540">
    <property type="entry name" value="P-loop containing nucleoside triphosphate hydrolases"/>
    <property type="match status" value="1"/>
</dbReference>
<dbReference type="CDD" id="cd02503">
    <property type="entry name" value="MobA"/>
    <property type="match status" value="1"/>
</dbReference>
<evidence type="ECO:0000256" key="7">
    <source>
        <dbReference type="ARBA" id="ARBA00023150"/>
    </source>
</evidence>
<dbReference type="GO" id="GO:0005737">
    <property type="term" value="C:cytoplasm"/>
    <property type="evidence" value="ECO:0007669"/>
    <property type="project" value="UniProtKB-SubCell"/>
</dbReference>
<sequence>MICINFKNVLIQTITTEFHYGHSQMDSGFCSPSRRRHEQRSRHNNAHRNSDPVRMGAGRYSGRDHAGSGTETGQSIRDSTPAPFSCTELTMGLYCRPFHLQLCFFRLRDGSNLHCRRPLIFSAMPIPPMHFHPYEAAFCGYSGSGKTTLIAAVIRKLSEHFSVGYYKHGCHRFDIDREGKDSFVIKASGATAVMIADPAKQAVIIDNGKTRLRERQIFLDLDLLLVEGLKELPLPKIVMIDQNRKILDLLDNGSVTNVAALVKSDRQTLDKQYGIPVFHRNDTDEISDFIASMLLQKSMETPLFGLVLAGGQSSRMGSDKALISYHSENQLVRTAQLMEKCCQKVFISCRDDQKEHYRPYGYPLITDRYLNIGPLGGLLSAQMEHPRTAWMTVACDLPFLDEQVFRQLSQRRNPFRYATAFMNPSSNSLEPLCSCYEPKSRDRLFSMHAESNNSLFSFLEQSRIEPLTMEHAARLRNINDPESMRTAKRECRTLHE</sequence>
<keyword evidence="5 8" id="KW-0460">Magnesium</keyword>
<comment type="similarity">
    <text evidence="8">Belongs to the MobA family.</text>
</comment>
<protein>
    <recommendedName>
        <fullName evidence="8">Probable molybdenum cofactor guanylyltransferase</fullName>
        <shortName evidence="8">MoCo guanylyltransferase</shortName>
        <ecNumber evidence="8">2.7.7.77</ecNumber>
    </recommendedName>
    <alternativeName>
        <fullName evidence="8">GTP:molybdopterin guanylyltransferase</fullName>
    </alternativeName>
    <alternativeName>
        <fullName evidence="8">Mo-MPT guanylyltransferase</fullName>
    </alternativeName>
    <alternativeName>
        <fullName evidence="8">Molybdopterin guanylyltransferase</fullName>
    </alternativeName>
    <alternativeName>
        <fullName evidence="8">Molybdopterin-guanine dinucleotide synthase</fullName>
        <shortName evidence="8">MGD synthase</shortName>
    </alternativeName>
</protein>
<evidence type="ECO:0000256" key="1">
    <source>
        <dbReference type="ARBA" id="ARBA00022490"/>
    </source>
</evidence>
<comment type="catalytic activity">
    <reaction evidence="8">
        <text>Mo-molybdopterin + GTP + H(+) = Mo-molybdopterin guanine dinucleotide + diphosphate</text>
        <dbReference type="Rhea" id="RHEA:34243"/>
        <dbReference type="ChEBI" id="CHEBI:15378"/>
        <dbReference type="ChEBI" id="CHEBI:33019"/>
        <dbReference type="ChEBI" id="CHEBI:37565"/>
        <dbReference type="ChEBI" id="CHEBI:71302"/>
        <dbReference type="ChEBI" id="CHEBI:71310"/>
        <dbReference type="EC" id="2.7.7.77"/>
    </reaction>
</comment>
<dbReference type="CDD" id="cd03116">
    <property type="entry name" value="MobB"/>
    <property type="match status" value="1"/>
</dbReference>
<organism evidence="12 13">
    <name type="scientific">Chlorobium phaeobacteroides (strain DSM 266 / SMG 266 / 2430)</name>
    <dbReference type="NCBI Taxonomy" id="290317"/>
    <lineage>
        <taxon>Bacteria</taxon>
        <taxon>Pseudomonadati</taxon>
        <taxon>Chlorobiota</taxon>
        <taxon>Chlorobiia</taxon>
        <taxon>Chlorobiales</taxon>
        <taxon>Chlorobiaceae</taxon>
        <taxon>Chlorobium/Pelodictyon group</taxon>
        <taxon>Chlorobium</taxon>
    </lineage>
</organism>
<feature type="domain" description="Molybdopterin-guanine dinucleotide biosynthesis protein B (MobB)" evidence="10">
    <location>
        <begin position="137"/>
        <end position="247"/>
    </location>
</feature>
<dbReference type="InterPro" id="IPR029044">
    <property type="entry name" value="Nucleotide-diphossugar_trans"/>
</dbReference>
<dbReference type="KEGG" id="cph:Cpha266_2473"/>
<dbReference type="GO" id="GO:0061603">
    <property type="term" value="F:molybdenum cofactor guanylyltransferase activity"/>
    <property type="evidence" value="ECO:0007669"/>
    <property type="project" value="UniProtKB-EC"/>
</dbReference>
<keyword evidence="6 8" id="KW-0342">GTP-binding</keyword>
<feature type="binding site" evidence="8">
    <location>
        <position position="396"/>
    </location>
    <ligand>
        <name>Mg(2+)</name>
        <dbReference type="ChEBI" id="CHEBI:18420"/>
    </ligand>
</feature>
<evidence type="ECO:0000256" key="5">
    <source>
        <dbReference type="ARBA" id="ARBA00022842"/>
    </source>
</evidence>
<dbReference type="InterPro" id="IPR004435">
    <property type="entry name" value="MobB_dom"/>
</dbReference>
<comment type="domain">
    <text evidence="8">The N-terminal domain determines nucleotide recognition and specific binding, while the C-terminal domain determines the specific binding to the target protein.</text>
</comment>
<dbReference type="NCBIfam" id="TIGR00176">
    <property type="entry name" value="mobB"/>
    <property type="match status" value="1"/>
</dbReference>
<dbReference type="eggNOG" id="COG0746">
    <property type="taxonomic scope" value="Bacteria"/>
</dbReference>
<dbReference type="InterPro" id="IPR027417">
    <property type="entry name" value="P-loop_NTPase"/>
</dbReference>
<keyword evidence="1 8" id="KW-0963">Cytoplasm</keyword>
<comment type="cofactor">
    <cofactor evidence="8">
        <name>Mg(2+)</name>
        <dbReference type="ChEBI" id="CHEBI:18420"/>
    </cofactor>
</comment>
<accession>A1BJ84</accession>
<dbReference type="InterPro" id="IPR013482">
    <property type="entry name" value="Molybde_CF_guanTrfase"/>
</dbReference>
<name>A1BJ84_CHLPD</name>
<evidence type="ECO:0000256" key="3">
    <source>
        <dbReference type="ARBA" id="ARBA00022723"/>
    </source>
</evidence>
<feature type="region of interest" description="Disordered" evidence="9">
    <location>
        <begin position="29"/>
        <end position="79"/>
    </location>
</feature>
<feature type="domain" description="MobA-like NTP transferase" evidence="11">
    <location>
        <begin position="305"/>
        <end position="458"/>
    </location>
</feature>
<evidence type="ECO:0000259" key="10">
    <source>
        <dbReference type="Pfam" id="PF03205"/>
    </source>
</evidence>
<dbReference type="SUPFAM" id="SSF53448">
    <property type="entry name" value="Nucleotide-diphospho-sugar transferases"/>
    <property type="match status" value="1"/>
</dbReference>
<evidence type="ECO:0000256" key="2">
    <source>
        <dbReference type="ARBA" id="ARBA00022679"/>
    </source>
</evidence>
<keyword evidence="3 8" id="KW-0479">Metal-binding</keyword>
<dbReference type="GO" id="GO:0006777">
    <property type="term" value="P:Mo-molybdopterin cofactor biosynthetic process"/>
    <property type="evidence" value="ECO:0007669"/>
    <property type="project" value="UniProtKB-KW"/>
</dbReference>
<keyword evidence="4 8" id="KW-0547">Nucleotide-binding</keyword>
<feature type="compositionally biased region" description="Basic residues" evidence="9">
    <location>
        <begin position="33"/>
        <end position="46"/>
    </location>
</feature>
<dbReference type="Pfam" id="PF12804">
    <property type="entry name" value="NTP_transf_3"/>
    <property type="match status" value="1"/>
</dbReference>
<dbReference type="GO" id="GO:0046872">
    <property type="term" value="F:metal ion binding"/>
    <property type="evidence" value="ECO:0007669"/>
    <property type="project" value="UniProtKB-KW"/>
</dbReference>
<evidence type="ECO:0000256" key="9">
    <source>
        <dbReference type="SAM" id="MobiDB-lite"/>
    </source>
</evidence>
<dbReference type="Proteomes" id="UP000008701">
    <property type="component" value="Chromosome"/>
</dbReference>
<dbReference type="GO" id="GO:0005525">
    <property type="term" value="F:GTP binding"/>
    <property type="evidence" value="ECO:0007669"/>
    <property type="project" value="UniProtKB-UniRule"/>
</dbReference>
<dbReference type="eggNOG" id="COG1763">
    <property type="taxonomic scope" value="Bacteria"/>
</dbReference>
<keyword evidence="12" id="KW-0548">Nucleotidyltransferase</keyword>
<comment type="function">
    <text evidence="8">Transfers a GMP moiety from GTP to Mo-molybdopterin (Mo-MPT) cofactor (Moco or molybdenum cofactor) to form Mo-molybdopterin guanine dinucleotide (Mo-MGD) cofactor.</text>
</comment>
<dbReference type="EMBL" id="CP000492">
    <property type="protein sequence ID" value="ABL66461.1"/>
    <property type="molecule type" value="Genomic_DNA"/>
</dbReference>
<comment type="caution">
    <text evidence="8">Lacks conserved residue(s) required for the propagation of feature annotation.</text>
</comment>
<feature type="binding site" evidence="8">
    <location>
        <begin position="308"/>
        <end position="310"/>
    </location>
    <ligand>
        <name>GTP</name>
        <dbReference type="ChEBI" id="CHEBI:37565"/>
    </ligand>
</feature>
<dbReference type="HOGENOM" id="CLU_042775_0_0_10"/>
<dbReference type="AlphaFoldDB" id="A1BJ84"/>
<keyword evidence="7 8" id="KW-0501">Molybdenum cofactor biosynthesis</keyword>
<evidence type="ECO:0000313" key="13">
    <source>
        <dbReference type="Proteomes" id="UP000008701"/>
    </source>
</evidence>
<evidence type="ECO:0000256" key="8">
    <source>
        <dbReference type="HAMAP-Rule" id="MF_00316"/>
    </source>
</evidence>
<evidence type="ECO:0000313" key="12">
    <source>
        <dbReference type="EMBL" id="ABL66461.1"/>
    </source>
</evidence>
<gene>
    <name evidence="8" type="primary">mobA</name>
    <name evidence="12" type="ordered locus">Cpha266_2473</name>
</gene>
<evidence type="ECO:0000256" key="4">
    <source>
        <dbReference type="ARBA" id="ARBA00022741"/>
    </source>
</evidence>
<dbReference type="Gene3D" id="3.90.550.10">
    <property type="entry name" value="Spore Coat Polysaccharide Biosynthesis Protein SpsA, Chain A"/>
    <property type="match status" value="1"/>
</dbReference>
<dbReference type="HAMAP" id="MF_00316">
    <property type="entry name" value="MobA"/>
    <property type="match status" value="1"/>
</dbReference>
<dbReference type="InterPro" id="IPR025877">
    <property type="entry name" value="MobA-like_NTP_Trfase"/>
</dbReference>